<sequence>MNSFRIQAFDDGYFPVQYKGCRGKTIITGVETKGFQINKVCWKPVTVDGRETSSVVIELSKLMGSPDLLILDGITYAGFDTADPDEIYLNTNTPVVVVQQYPLDLDNIREALYRNFSDADERYSVIKKVVDKFQYLDTPWKTIQFYATGIELDKARIILLKTMIYSPIPEPLRIAHSIASILSRRLFSVVID</sequence>
<dbReference type="PIRSF" id="PIRSF006380">
    <property type="entry name" value="UCP006380"/>
    <property type="match status" value="1"/>
</dbReference>
<gene>
    <name evidence="3" type="ORF">ENT92_00410</name>
    <name evidence="2" type="ORF">ENU14_01025</name>
</gene>
<name>A0A7C4D6Y1_STAMA</name>
<dbReference type="Gene3D" id="3.30.2170.10">
    <property type="entry name" value="archaeoglobus fulgidus dsm 4304 superfamily"/>
    <property type="match status" value="1"/>
</dbReference>
<dbReference type="PANTHER" id="PTHR39518">
    <property type="entry name" value="UPF0215 PROTEIN MJ1150"/>
    <property type="match status" value="1"/>
</dbReference>
<proteinExistence type="inferred from homology"/>
<dbReference type="InterPro" id="IPR002802">
    <property type="entry name" value="Endo_dU"/>
</dbReference>
<evidence type="ECO:0000313" key="2">
    <source>
        <dbReference type="EMBL" id="HGM58162.1"/>
    </source>
</evidence>
<dbReference type="Pfam" id="PF01949">
    <property type="entry name" value="Endo_dU"/>
    <property type="match status" value="1"/>
</dbReference>
<comment type="caution">
    <text evidence="2">The sequence shown here is derived from an EMBL/GenBank/DDBJ whole genome shotgun (WGS) entry which is preliminary data.</text>
</comment>
<dbReference type="PANTHER" id="PTHR39518:SF2">
    <property type="entry name" value="UPF0215 PROTEIN MJ1150"/>
    <property type="match status" value="1"/>
</dbReference>
<evidence type="ECO:0000256" key="1">
    <source>
        <dbReference type="HAMAP-Rule" id="MF_00582"/>
    </source>
</evidence>
<protein>
    <recommendedName>
        <fullName evidence="1">UPF0215 protein ENT92_00410</fullName>
    </recommendedName>
</protein>
<dbReference type="EMBL" id="DTAN01000018">
    <property type="protein sequence ID" value="HGU64667.1"/>
    <property type="molecule type" value="Genomic_DNA"/>
</dbReference>
<dbReference type="EMBL" id="DTBJ01000013">
    <property type="protein sequence ID" value="HGM58162.1"/>
    <property type="molecule type" value="Genomic_DNA"/>
</dbReference>
<reference evidence="2" key="1">
    <citation type="journal article" date="2020" name="mSystems">
        <title>Genome- and Community-Level Interaction Insights into Carbon Utilization and Element Cycling Functions of Hydrothermarchaeota in Hydrothermal Sediment.</title>
        <authorList>
            <person name="Zhou Z."/>
            <person name="Liu Y."/>
            <person name="Xu W."/>
            <person name="Pan J."/>
            <person name="Luo Z.H."/>
            <person name="Li M."/>
        </authorList>
    </citation>
    <scope>NUCLEOTIDE SEQUENCE [LARGE SCALE GENOMIC DNA]</scope>
    <source>
        <strain evidence="3">SpSt-622</strain>
        <strain evidence="2">SpSt-642</strain>
    </source>
</reference>
<comment type="similarity">
    <text evidence="1">Belongs to the UPF0215 family.</text>
</comment>
<dbReference type="HAMAP" id="MF_00582">
    <property type="entry name" value="UPF0215"/>
    <property type="match status" value="1"/>
</dbReference>
<accession>A0A7C4D6Y1</accession>
<organism evidence="2">
    <name type="scientific">Staphylothermus marinus</name>
    <dbReference type="NCBI Taxonomy" id="2280"/>
    <lineage>
        <taxon>Archaea</taxon>
        <taxon>Thermoproteota</taxon>
        <taxon>Thermoprotei</taxon>
        <taxon>Desulfurococcales</taxon>
        <taxon>Desulfurococcaceae</taxon>
        <taxon>Staphylothermus</taxon>
    </lineage>
</organism>
<dbReference type="AlphaFoldDB" id="A0A7C4D6Y1"/>
<evidence type="ECO:0000313" key="3">
    <source>
        <dbReference type="EMBL" id="HGU64667.1"/>
    </source>
</evidence>